<dbReference type="InterPro" id="IPR027417">
    <property type="entry name" value="P-loop_NTPase"/>
</dbReference>
<gene>
    <name evidence="4" type="ORF">F3087_38560</name>
</gene>
<dbReference type="SUPFAM" id="SSF52540">
    <property type="entry name" value="P-loop containing nucleoside triphosphate hydrolases"/>
    <property type="match status" value="1"/>
</dbReference>
<dbReference type="GO" id="GO:0003677">
    <property type="term" value="F:DNA binding"/>
    <property type="evidence" value="ECO:0007669"/>
    <property type="project" value="InterPro"/>
</dbReference>
<dbReference type="Pfam" id="PF00196">
    <property type="entry name" value="GerE"/>
    <property type="match status" value="1"/>
</dbReference>
<dbReference type="PANTHER" id="PTHR16305">
    <property type="entry name" value="TESTICULAR SOLUBLE ADENYLYL CYCLASE"/>
    <property type="match status" value="1"/>
</dbReference>
<evidence type="ECO:0000313" key="4">
    <source>
        <dbReference type="EMBL" id="KAA8882894.1"/>
    </source>
</evidence>
<dbReference type="GO" id="GO:0005737">
    <property type="term" value="C:cytoplasm"/>
    <property type="evidence" value="ECO:0007669"/>
    <property type="project" value="TreeGrafter"/>
</dbReference>
<dbReference type="InterPro" id="IPR016032">
    <property type="entry name" value="Sig_transdc_resp-reg_C-effctor"/>
</dbReference>
<dbReference type="SUPFAM" id="SSF46894">
    <property type="entry name" value="C-terminal effector domain of the bipartite response regulators"/>
    <property type="match status" value="1"/>
</dbReference>
<dbReference type="SUPFAM" id="SSF48452">
    <property type="entry name" value="TPR-like"/>
    <property type="match status" value="1"/>
</dbReference>
<dbReference type="Gene3D" id="1.25.40.10">
    <property type="entry name" value="Tetratricopeptide repeat domain"/>
    <property type="match status" value="1"/>
</dbReference>
<feature type="domain" description="HTH luxR-type" evidence="3">
    <location>
        <begin position="867"/>
        <end position="932"/>
    </location>
</feature>
<dbReference type="PANTHER" id="PTHR16305:SF35">
    <property type="entry name" value="TRANSCRIPTIONAL ACTIVATOR DOMAIN"/>
    <property type="match status" value="1"/>
</dbReference>
<comment type="caution">
    <text evidence="4">The sequence shown here is derived from an EMBL/GenBank/DDBJ whole genome shotgun (WGS) entry which is preliminary data.</text>
</comment>
<keyword evidence="2" id="KW-0067">ATP-binding</keyword>
<dbReference type="Proteomes" id="UP000323876">
    <property type="component" value="Unassembled WGS sequence"/>
</dbReference>
<accession>A0A5N0E476</accession>
<dbReference type="PROSITE" id="PS50043">
    <property type="entry name" value="HTH_LUXR_2"/>
    <property type="match status" value="1"/>
</dbReference>
<dbReference type="InterPro" id="IPR041664">
    <property type="entry name" value="AAA_16"/>
</dbReference>
<dbReference type="InterPro" id="IPR000792">
    <property type="entry name" value="Tscrpt_reg_LuxR_C"/>
</dbReference>
<keyword evidence="5" id="KW-1185">Reference proteome</keyword>
<evidence type="ECO:0000259" key="3">
    <source>
        <dbReference type="PROSITE" id="PS50043"/>
    </source>
</evidence>
<dbReference type="AlphaFoldDB" id="A0A5N0E476"/>
<evidence type="ECO:0000313" key="5">
    <source>
        <dbReference type="Proteomes" id="UP000323876"/>
    </source>
</evidence>
<evidence type="ECO:0000256" key="1">
    <source>
        <dbReference type="ARBA" id="ARBA00022741"/>
    </source>
</evidence>
<dbReference type="InterPro" id="IPR036388">
    <property type="entry name" value="WH-like_DNA-bd_sf"/>
</dbReference>
<proteinExistence type="predicted"/>
<protein>
    <submittedName>
        <fullName evidence="4">AAA family ATPase</fullName>
    </submittedName>
</protein>
<sequence length="939" mass="99658">MVRLPICAAFVGRAAELSALREAYQDPEVHTVLIAGEAGLGKSRLVAEFRTRLSADTVVLTGRCPEFGSDGVPFAPFVSVMRALVRQLGVAELITLLPVNRPALARWLPELAARAGSAAAESDRIRLFGEILTVLEQLAVRQPVVVVLEDLHRADDSSRELLAFLLANAAQRDLLLVGTYRPADAAAMRKLVAGLRRDPGVRLIFPDPLTRHEVGRQLAALSGREPEPGTVSRIFARSNGIPLFVEALSTAPDRPGELSELLLGLHAGLPPAAEALLRLAAVAGSPVPHALLESATELDPDGLRRALRQLIDQQVLTAHDTGYEFRHLLIRDAVYDHLLPIERKHLHAKLSRALAADRDPSGAGQLAYHAHAAGELPLALEASWTAASNAESAGEPAERLHHLDRVLELWDQAPEARQVAGDRLEILEQIVEACYQGVIIERGIEAADEALRLVDTAGAPQRAARLFYHRAGLKNQSSRGSDDDLRRALELLPAHPPAELRGQVLAELAAAQAFTGDLAAAERNALAAVEVAEQLGAESLAARAYAYLGLATAARSDTAVAYFGKARAAATAAADPQALLSVALWESTVLIATGSHVAAIATIQQGLRAAHETFRFAEAGPILLVKWAQALTALGRWPEALDRIDESLTDQLPPLSRAALLLSHARIVIAQGDSTAANTSAETAAGLLSDGPWARQYQLRLQTVRCTVALVLGQAQRAAQICAETLTADDLAAYHHEVWPLLALAAGIPDLPTDLDGIAEALPTTTPVDAAHRAVFTATRGPTPTAWHAAVSAWRALHQPYELAAALLGCAEAELAVGNRPVAQTALREVADLAADLGATPLATTAHRIAERAGLALTDRAPEPATARPTTFGLTPRELGVLRLVAQGLSNRQIAAELFISGNTAGVHVSRILTKLGVASRTEAAAAAHAHHLLDAEDK</sequence>
<keyword evidence="1" id="KW-0547">Nucleotide-binding</keyword>
<reference evidence="4 5" key="1">
    <citation type="submission" date="2019-09" db="EMBL/GenBank/DDBJ databases">
        <authorList>
            <person name="Wang X."/>
        </authorList>
    </citation>
    <scope>NUCLEOTIDE SEQUENCE [LARGE SCALE GENOMIC DNA]</scope>
    <source>
        <strain evidence="4 5">CICC 11023</strain>
    </source>
</reference>
<dbReference type="OrthoDB" id="4017436at2"/>
<name>A0A5N0E476_9NOCA</name>
<evidence type="ECO:0000256" key="2">
    <source>
        <dbReference type="ARBA" id="ARBA00022840"/>
    </source>
</evidence>
<dbReference type="CDD" id="cd06170">
    <property type="entry name" value="LuxR_C_like"/>
    <property type="match status" value="1"/>
</dbReference>
<dbReference type="PRINTS" id="PR00038">
    <property type="entry name" value="HTHLUXR"/>
</dbReference>
<dbReference type="Pfam" id="PF13191">
    <property type="entry name" value="AAA_16"/>
    <property type="match status" value="1"/>
</dbReference>
<dbReference type="SMART" id="SM00421">
    <property type="entry name" value="HTH_LUXR"/>
    <property type="match status" value="1"/>
</dbReference>
<dbReference type="InterPro" id="IPR011990">
    <property type="entry name" value="TPR-like_helical_dom_sf"/>
</dbReference>
<dbReference type="Gene3D" id="3.40.50.300">
    <property type="entry name" value="P-loop containing nucleotide triphosphate hydrolases"/>
    <property type="match status" value="1"/>
</dbReference>
<organism evidence="4 5">
    <name type="scientific">Nocardia colli</name>
    <dbReference type="NCBI Taxonomy" id="2545717"/>
    <lineage>
        <taxon>Bacteria</taxon>
        <taxon>Bacillati</taxon>
        <taxon>Actinomycetota</taxon>
        <taxon>Actinomycetes</taxon>
        <taxon>Mycobacteriales</taxon>
        <taxon>Nocardiaceae</taxon>
        <taxon>Nocardia</taxon>
    </lineage>
</organism>
<dbReference type="Gene3D" id="1.10.10.10">
    <property type="entry name" value="Winged helix-like DNA-binding domain superfamily/Winged helix DNA-binding domain"/>
    <property type="match status" value="1"/>
</dbReference>
<dbReference type="GO" id="GO:0004016">
    <property type="term" value="F:adenylate cyclase activity"/>
    <property type="evidence" value="ECO:0007669"/>
    <property type="project" value="TreeGrafter"/>
</dbReference>
<dbReference type="GO" id="GO:0005524">
    <property type="term" value="F:ATP binding"/>
    <property type="evidence" value="ECO:0007669"/>
    <property type="project" value="UniProtKB-KW"/>
</dbReference>
<dbReference type="EMBL" id="VXLC01000028">
    <property type="protein sequence ID" value="KAA8882894.1"/>
    <property type="molecule type" value="Genomic_DNA"/>
</dbReference>
<dbReference type="RefSeq" id="WP_150407104.1">
    <property type="nucleotide sequence ID" value="NZ_VXLC01000028.1"/>
</dbReference>
<dbReference type="GO" id="GO:0006355">
    <property type="term" value="P:regulation of DNA-templated transcription"/>
    <property type="evidence" value="ECO:0007669"/>
    <property type="project" value="InterPro"/>
</dbReference>